<evidence type="ECO:0000256" key="1">
    <source>
        <dbReference type="SAM" id="Phobius"/>
    </source>
</evidence>
<feature type="transmembrane region" description="Helical" evidence="1">
    <location>
        <begin position="140"/>
        <end position="161"/>
    </location>
</feature>
<keyword evidence="1" id="KW-0472">Membrane</keyword>
<proteinExistence type="predicted"/>
<reference evidence="2 3" key="1">
    <citation type="submission" date="2021-06" db="EMBL/GenBank/DDBJ databases">
        <title>Caerostris extrusa draft genome.</title>
        <authorList>
            <person name="Kono N."/>
            <person name="Arakawa K."/>
        </authorList>
    </citation>
    <scope>NUCLEOTIDE SEQUENCE [LARGE SCALE GENOMIC DNA]</scope>
</reference>
<dbReference type="EMBL" id="BPLR01011704">
    <property type="protein sequence ID" value="GIY48333.1"/>
    <property type="molecule type" value="Genomic_DNA"/>
</dbReference>
<evidence type="ECO:0000313" key="2">
    <source>
        <dbReference type="EMBL" id="GIY48333.1"/>
    </source>
</evidence>
<dbReference type="AlphaFoldDB" id="A0AAV4TVT5"/>
<protein>
    <submittedName>
        <fullName evidence="2">Glutamate receptor ionotropic, delta-1</fullName>
    </submittedName>
</protein>
<comment type="caution">
    <text evidence="2">The sequence shown here is derived from an EMBL/GenBank/DDBJ whole genome shotgun (WGS) entry which is preliminary data.</text>
</comment>
<sequence length="180" mass="21010">MKSLDFAGDQKRHREKDLADHLRQHPENILRSFDDSLERLQSEKFAVMNMRLHFLYSAGKIGLEKFYISSDNFGYNVVCVAFRKRFPHMEQVNRIIIRIWECGIQMKILMKYTQGSNLNVQPSKSTEDKRALSMSHMKTGFWALFIGQILSVLCFILEICAPNYKAFQANRSHSSKKTNI</sequence>
<gene>
    <name evidence="2" type="primary">GRID1_7</name>
    <name evidence="2" type="ORF">CEXT_611931</name>
</gene>
<keyword evidence="2" id="KW-0675">Receptor</keyword>
<accession>A0AAV4TVT5</accession>
<dbReference type="Proteomes" id="UP001054945">
    <property type="component" value="Unassembled WGS sequence"/>
</dbReference>
<organism evidence="2 3">
    <name type="scientific">Caerostris extrusa</name>
    <name type="common">Bark spider</name>
    <name type="synonym">Caerostris bankana</name>
    <dbReference type="NCBI Taxonomy" id="172846"/>
    <lineage>
        <taxon>Eukaryota</taxon>
        <taxon>Metazoa</taxon>
        <taxon>Ecdysozoa</taxon>
        <taxon>Arthropoda</taxon>
        <taxon>Chelicerata</taxon>
        <taxon>Arachnida</taxon>
        <taxon>Araneae</taxon>
        <taxon>Araneomorphae</taxon>
        <taxon>Entelegynae</taxon>
        <taxon>Araneoidea</taxon>
        <taxon>Araneidae</taxon>
        <taxon>Caerostris</taxon>
    </lineage>
</organism>
<dbReference type="SUPFAM" id="SSF53850">
    <property type="entry name" value="Periplasmic binding protein-like II"/>
    <property type="match status" value="1"/>
</dbReference>
<keyword evidence="3" id="KW-1185">Reference proteome</keyword>
<name>A0AAV4TVT5_CAEEX</name>
<evidence type="ECO:0000313" key="3">
    <source>
        <dbReference type="Proteomes" id="UP001054945"/>
    </source>
</evidence>
<keyword evidence="1" id="KW-0812">Transmembrane</keyword>
<keyword evidence="1" id="KW-1133">Transmembrane helix</keyword>